<accession>A0ABU3GWE8</accession>
<reference evidence="2" key="1">
    <citation type="submission" date="2023-07" db="EMBL/GenBank/DDBJ databases">
        <title>Functional and genomic diversity of the sorghum phyllosphere microbiome.</title>
        <authorList>
            <person name="Shade A."/>
        </authorList>
    </citation>
    <scope>NUCLEOTIDE SEQUENCE [LARGE SCALE GENOMIC DNA]</scope>
    <source>
        <strain evidence="2">SORGH_AS_0422</strain>
    </source>
</reference>
<comment type="caution">
    <text evidence="1">The sequence shown here is derived from an EMBL/GenBank/DDBJ whole genome shotgun (WGS) entry which is preliminary data.</text>
</comment>
<proteinExistence type="predicted"/>
<dbReference type="RefSeq" id="WP_311951096.1">
    <property type="nucleotide sequence ID" value="NZ_JAVLVU010000001.1"/>
</dbReference>
<dbReference type="Proteomes" id="UP001258315">
    <property type="component" value="Unassembled WGS sequence"/>
</dbReference>
<keyword evidence="2" id="KW-1185">Reference proteome</keyword>
<dbReference type="EMBL" id="JAVLVU010000001">
    <property type="protein sequence ID" value="MDT3403791.1"/>
    <property type="molecule type" value="Genomic_DNA"/>
</dbReference>
<protein>
    <submittedName>
        <fullName evidence="1">Uncharacterized protein</fullName>
    </submittedName>
</protein>
<evidence type="ECO:0000313" key="2">
    <source>
        <dbReference type="Proteomes" id="UP001258315"/>
    </source>
</evidence>
<organism evidence="1 2">
    <name type="scientific">Mucilaginibacter terrae</name>
    <dbReference type="NCBI Taxonomy" id="1955052"/>
    <lineage>
        <taxon>Bacteria</taxon>
        <taxon>Pseudomonadati</taxon>
        <taxon>Bacteroidota</taxon>
        <taxon>Sphingobacteriia</taxon>
        <taxon>Sphingobacteriales</taxon>
        <taxon>Sphingobacteriaceae</taxon>
        <taxon>Mucilaginibacter</taxon>
    </lineage>
</organism>
<evidence type="ECO:0000313" key="1">
    <source>
        <dbReference type="EMBL" id="MDT3403791.1"/>
    </source>
</evidence>
<name>A0ABU3GWE8_9SPHI</name>
<sequence length="218" mass="26084">MKHDEHLTWHYYPLHLTRKEIMDPMLVIAEFFGYTWLNVHLKILKKWRKKVLGDSYYKGRNGSPTTLLHIYELNVRLIEAAFILNSSPQFHERYKVHSDVSEKQITLEREQWRNYPVRLNSKQLSNPIKVIKKFCDTYTMPQYRDHLYEWLHYGLSVSACDEFIEAVDLIQVYENLQLLYEACWMLHMRHKSPVYLGAEVQVPAPKDEQQSPNESQTI</sequence>
<gene>
    <name evidence="1" type="ORF">QE417_002863</name>
</gene>